<name>I1H7A1_BRADI</name>
<reference evidence="8" key="3">
    <citation type="submission" date="2018-08" db="UniProtKB">
        <authorList>
            <consortium name="EnsemblPlants"/>
        </authorList>
    </citation>
    <scope>IDENTIFICATION</scope>
    <source>
        <strain evidence="8">cv. Bd21</strain>
    </source>
</reference>
<accession>I1H7A1</accession>
<dbReference type="OMA" id="SFNADSW"/>
<evidence type="ECO:0000313" key="7">
    <source>
        <dbReference type="EMBL" id="KQK22494.1"/>
    </source>
</evidence>
<evidence type="ECO:0000259" key="6">
    <source>
        <dbReference type="PROSITE" id="PS51485"/>
    </source>
</evidence>
<dbReference type="eggNOG" id="ENOG502S11U">
    <property type="taxonomic scope" value="Eukaryota"/>
</dbReference>
<dbReference type="SUPFAM" id="SSF49503">
    <property type="entry name" value="Cupredoxins"/>
    <property type="match status" value="1"/>
</dbReference>
<dbReference type="InterPro" id="IPR039391">
    <property type="entry name" value="Phytocyanin-like"/>
</dbReference>
<evidence type="ECO:0000256" key="5">
    <source>
        <dbReference type="SAM" id="SignalP"/>
    </source>
</evidence>
<dbReference type="GO" id="GO:0009055">
    <property type="term" value="F:electron transfer activity"/>
    <property type="evidence" value="ECO:0007669"/>
    <property type="project" value="InterPro"/>
</dbReference>
<dbReference type="Pfam" id="PF02298">
    <property type="entry name" value="Cu_bind_like"/>
    <property type="match status" value="1"/>
</dbReference>
<evidence type="ECO:0000256" key="3">
    <source>
        <dbReference type="ARBA" id="ARBA00023157"/>
    </source>
</evidence>
<keyword evidence="2" id="KW-0186">Copper</keyword>
<dbReference type="Proteomes" id="UP000008810">
    <property type="component" value="Chromosome 1"/>
</dbReference>
<dbReference type="RefSeq" id="XP_003558311.1">
    <property type="nucleotide sequence ID" value="XM_003558263.4"/>
</dbReference>
<dbReference type="Gramene" id="KQK22494">
    <property type="protein sequence ID" value="KQK22494"/>
    <property type="gene ID" value="BRADI_1g67580v3"/>
</dbReference>
<gene>
    <name evidence="8" type="primary">LOC100827923</name>
    <name evidence="7" type="ORF">BRADI_1g67580v3</name>
</gene>
<keyword evidence="1" id="KW-0479">Metal-binding</keyword>
<evidence type="ECO:0000256" key="1">
    <source>
        <dbReference type="ARBA" id="ARBA00022723"/>
    </source>
</evidence>
<dbReference type="Gene3D" id="2.60.40.420">
    <property type="entry name" value="Cupredoxins - blue copper proteins"/>
    <property type="match status" value="1"/>
</dbReference>
<dbReference type="EMBL" id="CM000880">
    <property type="protein sequence ID" value="KQK22494.1"/>
    <property type="molecule type" value="Genomic_DNA"/>
</dbReference>
<evidence type="ECO:0000313" key="8">
    <source>
        <dbReference type="EnsemblPlants" id="KQK22494"/>
    </source>
</evidence>
<dbReference type="GO" id="GO:0046872">
    <property type="term" value="F:metal ion binding"/>
    <property type="evidence" value="ECO:0007669"/>
    <property type="project" value="UniProtKB-KW"/>
</dbReference>
<feature type="signal peptide" evidence="5">
    <location>
        <begin position="1"/>
        <end position="24"/>
    </location>
</feature>
<dbReference type="GeneID" id="100827923"/>
<dbReference type="GO" id="GO:0005886">
    <property type="term" value="C:plasma membrane"/>
    <property type="evidence" value="ECO:0000318"/>
    <property type="project" value="GO_Central"/>
</dbReference>
<feature type="domain" description="Phytocyanin" evidence="6">
    <location>
        <begin position="31"/>
        <end position="120"/>
    </location>
</feature>
<keyword evidence="3" id="KW-1015">Disulfide bond</keyword>
<feature type="chain" id="PRO_5014094386" description="Plantacyanin" evidence="5">
    <location>
        <begin position="25"/>
        <end position="120"/>
    </location>
</feature>
<dbReference type="AlphaFoldDB" id="I1H7A1"/>
<dbReference type="STRING" id="15368.I1H7A1"/>
<evidence type="ECO:0000256" key="4">
    <source>
        <dbReference type="ARBA" id="ARBA00082491"/>
    </source>
</evidence>
<dbReference type="InterPro" id="IPR041844">
    <property type="entry name" value="Plantacyanin"/>
</dbReference>
<sequence length="120" mass="12169">MAQGRGSAMQGLVIGLLVPCLLLGADIAGAATYKVDWSMGADSWSGGKNFRAGDILVFNYNPSVHNVVAVDAGGYDSCRGSGTTYSSGNDHVTLGAGTNYFICGLSGHCGAGMKMAVTAN</sequence>
<evidence type="ECO:0000256" key="2">
    <source>
        <dbReference type="ARBA" id="ARBA00023008"/>
    </source>
</evidence>
<dbReference type="OrthoDB" id="2011645at2759"/>
<dbReference type="PANTHER" id="PTHR33021:SF9">
    <property type="entry name" value="PUTATIVE, EXPRESSED-RELATED"/>
    <property type="match status" value="1"/>
</dbReference>
<evidence type="ECO:0000313" key="9">
    <source>
        <dbReference type="Proteomes" id="UP000008810"/>
    </source>
</evidence>
<dbReference type="FunFam" id="2.60.40.420:FF:000013">
    <property type="entry name" value="basic blue protein-like"/>
    <property type="match status" value="1"/>
</dbReference>
<protein>
    <recommendedName>
        <fullName evidence="4">Plantacyanin</fullName>
    </recommendedName>
</protein>
<reference evidence="7" key="2">
    <citation type="submission" date="2017-06" db="EMBL/GenBank/DDBJ databases">
        <title>WGS assembly of Brachypodium distachyon.</title>
        <authorList>
            <consortium name="The International Brachypodium Initiative"/>
            <person name="Lucas S."/>
            <person name="Harmon-Smith M."/>
            <person name="Lail K."/>
            <person name="Tice H."/>
            <person name="Grimwood J."/>
            <person name="Bruce D."/>
            <person name="Barry K."/>
            <person name="Shu S."/>
            <person name="Lindquist E."/>
            <person name="Wang M."/>
            <person name="Pitluck S."/>
            <person name="Vogel J.P."/>
            <person name="Garvin D.F."/>
            <person name="Mockler T.C."/>
            <person name="Schmutz J."/>
            <person name="Rokhsar D."/>
            <person name="Bevan M.W."/>
        </authorList>
    </citation>
    <scope>NUCLEOTIDE SEQUENCE</scope>
    <source>
        <strain evidence="7">Bd21</strain>
    </source>
</reference>
<dbReference type="PROSITE" id="PS51485">
    <property type="entry name" value="PHYTOCYANIN"/>
    <property type="match status" value="1"/>
</dbReference>
<keyword evidence="5" id="KW-0732">Signal</keyword>
<dbReference type="HOGENOM" id="CLU_058719_4_1_1"/>
<dbReference type="PANTHER" id="PTHR33021">
    <property type="entry name" value="BLUE COPPER PROTEIN"/>
    <property type="match status" value="1"/>
</dbReference>
<dbReference type="KEGG" id="bdi:100827923"/>
<dbReference type="EnsemblPlants" id="KQK22494">
    <property type="protein sequence ID" value="KQK22494"/>
    <property type="gene ID" value="BRADI_1g67580v3"/>
</dbReference>
<organism evidence="7">
    <name type="scientific">Brachypodium distachyon</name>
    <name type="common">Purple false brome</name>
    <name type="synonym">Trachynia distachya</name>
    <dbReference type="NCBI Taxonomy" id="15368"/>
    <lineage>
        <taxon>Eukaryota</taxon>
        <taxon>Viridiplantae</taxon>
        <taxon>Streptophyta</taxon>
        <taxon>Embryophyta</taxon>
        <taxon>Tracheophyta</taxon>
        <taxon>Spermatophyta</taxon>
        <taxon>Magnoliopsida</taxon>
        <taxon>Liliopsida</taxon>
        <taxon>Poales</taxon>
        <taxon>Poaceae</taxon>
        <taxon>BOP clade</taxon>
        <taxon>Pooideae</taxon>
        <taxon>Stipodae</taxon>
        <taxon>Brachypodieae</taxon>
        <taxon>Brachypodium</taxon>
    </lineage>
</organism>
<reference evidence="7 8" key="1">
    <citation type="journal article" date="2010" name="Nature">
        <title>Genome sequencing and analysis of the model grass Brachypodium distachyon.</title>
        <authorList>
            <consortium name="International Brachypodium Initiative"/>
        </authorList>
    </citation>
    <scope>NUCLEOTIDE SEQUENCE [LARGE SCALE GENOMIC DNA]</scope>
    <source>
        <strain evidence="7">Bd21</strain>
        <strain evidence="8">cv. Bd21</strain>
    </source>
</reference>
<dbReference type="InterPro" id="IPR003245">
    <property type="entry name" value="Phytocyanin_dom"/>
</dbReference>
<keyword evidence="9" id="KW-1185">Reference proteome</keyword>
<proteinExistence type="predicted"/>
<dbReference type="CDD" id="cd11013">
    <property type="entry name" value="Plantacyanin"/>
    <property type="match status" value="1"/>
</dbReference>
<dbReference type="InterPro" id="IPR008972">
    <property type="entry name" value="Cupredoxin"/>
</dbReference>